<dbReference type="AlphaFoldDB" id="A0A0C9S8Y1"/>
<keyword evidence="2" id="KW-0813">Transport</keyword>
<dbReference type="InterPro" id="IPR011767">
    <property type="entry name" value="GLR_AS"/>
</dbReference>
<dbReference type="EMBL" id="GCHU01002481">
    <property type="protein sequence ID" value="JAG89252.1"/>
    <property type="molecule type" value="Transcribed_RNA"/>
</dbReference>
<dbReference type="PANTHER" id="PTHR45694">
    <property type="entry name" value="GLUTAREDOXIN 2"/>
    <property type="match status" value="1"/>
</dbReference>
<evidence type="ECO:0000256" key="5">
    <source>
        <dbReference type="ARBA" id="ARBA00023284"/>
    </source>
</evidence>
<keyword evidence="3" id="KW-0249">Electron transport</keyword>
<dbReference type="InterPro" id="IPR036249">
    <property type="entry name" value="Thioredoxin-like_sf"/>
</dbReference>
<dbReference type="NCBIfam" id="TIGR02180">
    <property type="entry name" value="GRX_euk"/>
    <property type="match status" value="1"/>
</dbReference>
<dbReference type="GO" id="GO:0005737">
    <property type="term" value="C:cytoplasm"/>
    <property type="evidence" value="ECO:0007669"/>
    <property type="project" value="TreeGrafter"/>
</dbReference>
<name>A0A0C9S8Y1_9CONI</name>
<protein>
    <submittedName>
        <fullName evidence="7">TSA: Wollemia nobilis Ref_Wollemi_Transcript_2500_1033 transcribed RNA sequence</fullName>
    </submittedName>
</protein>
<dbReference type="InterPro" id="IPR011899">
    <property type="entry name" value="Glutaredoxin_euk/vir"/>
</dbReference>
<dbReference type="Gene3D" id="3.40.30.10">
    <property type="entry name" value="Glutaredoxin"/>
    <property type="match status" value="1"/>
</dbReference>
<dbReference type="SUPFAM" id="SSF52833">
    <property type="entry name" value="Thioredoxin-like"/>
    <property type="match status" value="1"/>
</dbReference>
<feature type="domain" description="Glutaredoxin" evidence="6">
    <location>
        <begin position="118"/>
        <end position="181"/>
    </location>
</feature>
<organism evidence="7">
    <name type="scientific">Wollemia nobilis</name>
    <dbReference type="NCBI Taxonomy" id="56998"/>
    <lineage>
        <taxon>Eukaryota</taxon>
        <taxon>Viridiplantae</taxon>
        <taxon>Streptophyta</taxon>
        <taxon>Embryophyta</taxon>
        <taxon>Tracheophyta</taxon>
        <taxon>Spermatophyta</taxon>
        <taxon>Pinopsida</taxon>
        <taxon>Pinidae</taxon>
        <taxon>Conifers II</taxon>
        <taxon>Araucariales</taxon>
        <taxon>Araucariaceae</taxon>
        <taxon>Wollemia</taxon>
    </lineage>
</organism>
<dbReference type="GO" id="GO:0034599">
    <property type="term" value="P:cellular response to oxidative stress"/>
    <property type="evidence" value="ECO:0007669"/>
    <property type="project" value="TreeGrafter"/>
</dbReference>
<dbReference type="PRINTS" id="PR00160">
    <property type="entry name" value="GLUTAREDOXIN"/>
</dbReference>
<evidence type="ECO:0000256" key="3">
    <source>
        <dbReference type="ARBA" id="ARBA00022982"/>
    </source>
</evidence>
<dbReference type="PROSITE" id="PS00194">
    <property type="entry name" value="THIOREDOXIN_1"/>
    <property type="match status" value="1"/>
</dbReference>
<dbReference type="InterPro" id="IPR014025">
    <property type="entry name" value="Glutaredoxin_subgr"/>
</dbReference>
<comment type="similarity">
    <text evidence="1">Belongs to the glutaredoxin family. CPYC subfamily.</text>
</comment>
<dbReference type="CDD" id="cd03419">
    <property type="entry name" value="GRX_GRXh_1_2_like"/>
    <property type="match status" value="1"/>
</dbReference>
<evidence type="ECO:0000256" key="1">
    <source>
        <dbReference type="ARBA" id="ARBA00007190"/>
    </source>
</evidence>
<dbReference type="PROSITE" id="PS51354">
    <property type="entry name" value="GLUTAREDOXIN_2"/>
    <property type="match status" value="1"/>
</dbReference>
<proteinExistence type="inferred from homology"/>
<evidence type="ECO:0000313" key="7">
    <source>
        <dbReference type="EMBL" id="JAG89252.1"/>
    </source>
</evidence>
<dbReference type="PROSITE" id="PS00195">
    <property type="entry name" value="GLUTAREDOXIN_1"/>
    <property type="match status" value="1"/>
</dbReference>
<dbReference type="GO" id="GO:0015038">
    <property type="term" value="F:glutathione disulfide oxidoreductase activity"/>
    <property type="evidence" value="ECO:0007669"/>
    <property type="project" value="TreeGrafter"/>
</dbReference>
<sequence length="208" mass="22295">MAQSSSFLLNIKNTATNTILPSHVFSSTTHPAFSPSSNTILASRVFSSTTHPTFSPSSPLFSKINFKNPAFSQALAFGPRSISDNRRICGALQIRCASGSSGAELQESIKTHITQNPVVIYSKTWCPYCQEVKGLFQELGVKPFVVELDELGTGERQMQDALKGLTEQSTVPNIFVGGKHIGGCSDTMDLHQNGELTSLLSAAGVNVS</sequence>
<dbReference type="FunFam" id="3.40.30.10:FF:000093">
    <property type="entry name" value="Glutaredoxin 2"/>
    <property type="match status" value="1"/>
</dbReference>
<dbReference type="PANTHER" id="PTHR45694:SF18">
    <property type="entry name" value="GLUTAREDOXIN-1-RELATED"/>
    <property type="match status" value="1"/>
</dbReference>
<dbReference type="InterPro" id="IPR002109">
    <property type="entry name" value="Glutaredoxin"/>
</dbReference>
<evidence type="ECO:0000256" key="4">
    <source>
        <dbReference type="ARBA" id="ARBA00023157"/>
    </source>
</evidence>
<dbReference type="InterPro" id="IPR017937">
    <property type="entry name" value="Thioredoxin_CS"/>
</dbReference>
<reference evidence="7" key="1">
    <citation type="submission" date="2015-02" db="EMBL/GenBank/DDBJ databases">
        <title>A transcriptome of Wollemia nobilis - a relic of Gondwana.</title>
        <authorList>
            <person name="Chia J.Y."/>
            <person name="Leong Y.S."/>
            <person name="Abdul Karim S."/>
            <person name="Wan Azmi N."/>
            <person name="Hercus R."/>
            <person name="Croft L."/>
        </authorList>
    </citation>
    <scope>NUCLEOTIDE SEQUENCE</scope>
    <source>
        <strain evidence="7">MaeBrown</strain>
        <tissue evidence="7">Leaf</tissue>
    </source>
</reference>
<evidence type="ECO:0000259" key="6">
    <source>
        <dbReference type="Pfam" id="PF00462"/>
    </source>
</evidence>
<keyword evidence="4" id="KW-1015">Disulfide bond</keyword>
<keyword evidence="5" id="KW-0676">Redox-active center</keyword>
<dbReference type="Pfam" id="PF00462">
    <property type="entry name" value="Glutaredoxin"/>
    <property type="match status" value="1"/>
</dbReference>
<evidence type="ECO:0000256" key="2">
    <source>
        <dbReference type="ARBA" id="ARBA00022448"/>
    </source>
</evidence>
<accession>A0A0C9S8Y1</accession>